<feature type="region of interest" description="Disordered" evidence="1">
    <location>
        <begin position="531"/>
        <end position="592"/>
    </location>
</feature>
<sequence>MNESGGYDGLLALLAGPADFWDRPTGDWPARNSGAEDIQHDVREARQDANAAYLLGTNALRRNELDSAEAWFAVACDQQHPGAAFRAALTRLLSTLRPKIVLRGLGGSGKSRAGAARMPAQMESDETRTVLRPAGSGKGRVIVLLTAAAKWGHGDAQRLISRLRSGPGEHAAGFPQPTGELATVVDDNDLVGLVLMADTVPWEPQDTEFYPTMQVLLEQCFAPRPPAPPALLEQPVGAEHQTLTVRRLLDTDDGQEAYGSGELFAERWPSRWRSLTSDGLGDISLRGRPGSHTRRWASGLPDDDEAQLFLFPIVLWPRSCCEASTPWGRPVSQRRCSHCSNEPPFTAALIEALGTDQQSSSTSLPRLFETVRQTFRTQEPAQLPAGVGHGSYMARLLDDLPCLPTETRMAVCSQHSVSSPGNIPGFTHRTFQEYLHSSMESLPCTEDGGFVARRARGHKLHERAREHPAADRALILATAMCDGVDIRHAEQLANSMLVSIEGLATGFDLPRPSHLHVVCDKTQRLYFFADPHGGSGESEEPRLAVPTAVAIPPGDSEEATQPRATTPSPSSDRSDLGELNRADPLQVYALDA</sequence>
<accession>A0ABU4KYT0</accession>
<proteinExistence type="predicted"/>
<reference evidence="2 3" key="1">
    <citation type="journal article" date="2023" name="Microb. Genom.">
        <title>Mesoterricola silvestris gen. nov., sp. nov., Mesoterricola sediminis sp. nov., Geothrix oryzae sp. nov., Geothrix edaphica sp. nov., Geothrix rubra sp. nov., and Geothrix limicola sp. nov., six novel members of Acidobacteriota isolated from soils.</title>
        <authorList>
            <person name="Weisberg A.J."/>
            <person name="Pearce E."/>
            <person name="Kramer C.G."/>
            <person name="Chang J.H."/>
            <person name="Clarke C.R."/>
        </authorList>
    </citation>
    <scope>NUCLEOTIDE SEQUENCE [LARGE SCALE GENOMIC DNA]</scope>
    <source>
        <strain evidence="2 3">NRRL_B-2795</strain>
    </source>
</reference>
<dbReference type="Proteomes" id="UP001271723">
    <property type="component" value="Unassembled WGS sequence"/>
</dbReference>
<protein>
    <submittedName>
        <fullName evidence="2">Uncharacterized protein</fullName>
    </submittedName>
</protein>
<evidence type="ECO:0000313" key="3">
    <source>
        <dbReference type="Proteomes" id="UP001271723"/>
    </source>
</evidence>
<feature type="compositionally biased region" description="Basic and acidic residues" evidence="1">
    <location>
        <begin position="572"/>
        <end position="581"/>
    </location>
</feature>
<feature type="compositionally biased region" description="Polar residues" evidence="1">
    <location>
        <begin position="562"/>
        <end position="571"/>
    </location>
</feature>
<feature type="region of interest" description="Disordered" evidence="1">
    <location>
        <begin position="111"/>
        <end position="132"/>
    </location>
</feature>
<comment type="caution">
    <text evidence="2">The sequence shown here is derived from an EMBL/GenBank/DDBJ whole genome shotgun (WGS) entry which is preliminary data.</text>
</comment>
<gene>
    <name evidence="2" type="ORF">PV517_05975</name>
</gene>
<evidence type="ECO:0000256" key="1">
    <source>
        <dbReference type="SAM" id="MobiDB-lite"/>
    </source>
</evidence>
<evidence type="ECO:0000313" key="2">
    <source>
        <dbReference type="EMBL" id="MDX2908250.1"/>
    </source>
</evidence>
<dbReference type="EMBL" id="JARAVY010000002">
    <property type="protein sequence ID" value="MDX2908250.1"/>
    <property type="molecule type" value="Genomic_DNA"/>
</dbReference>
<organism evidence="2 3">
    <name type="scientific">Streptomyces griseiscabiei</name>
    <dbReference type="NCBI Taxonomy" id="2993540"/>
    <lineage>
        <taxon>Bacteria</taxon>
        <taxon>Bacillati</taxon>
        <taxon>Actinomycetota</taxon>
        <taxon>Actinomycetes</taxon>
        <taxon>Kitasatosporales</taxon>
        <taxon>Streptomycetaceae</taxon>
        <taxon>Streptomyces</taxon>
    </lineage>
</organism>
<dbReference type="RefSeq" id="WP_143673073.1">
    <property type="nucleotide sequence ID" value="NZ_JAGJBZ010000002.1"/>
</dbReference>
<keyword evidence="3" id="KW-1185">Reference proteome</keyword>
<name>A0ABU4KYT0_9ACTN</name>